<reference evidence="6 7" key="1">
    <citation type="submission" date="2024-01" db="EMBL/GenBank/DDBJ databases">
        <title>The genomes of 5 underutilized Papilionoideae crops provide insights into root nodulation and disease resistanc.</title>
        <authorList>
            <person name="Yuan L."/>
        </authorList>
    </citation>
    <scope>NUCLEOTIDE SEQUENCE [LARGE SCALE GENOMIC DNA]</scope>
    <source>
        <strain evidence="6">ZHUSHIDOU_FW_LH</strain>
        <tissue evidence="6">Leaf</tissue>
    </source>
</reference>
<evidence type="ECO:0000256" key="2">
    <source>
        <dbReference type="ARBA" id="ARBA00022771"/>
    </source>
</evidence>
<dbReference type="AlphaFoldDB" id="A0AAN9ICT7"/>
<keyword evidence="7" id="KW-1185">Reference proteome</keyword>
<evidence type="ECO:0000313" key="6">
    <source>
        <dbReference type="EMBL" id="KAK7273459.1"/>
    </source>
</evidence>
<dbReference type="InterPro" id="IPR000571">
    <property type="entry name" value="Znf_CCCH"/>
</dbReference>
<keyword evidence="3 4" id="KW-0862">Zinc</keyword>
<organism evidence="6 7">
    <name type="scientific">Crotalaria pallida</name>
    <name type="common">Smooth rattlebox</name>
    <name type="synonym">Crotalaria striata</name>
    <dbReference type="NCBI Taxonomy" id="3830"/>
    <lineage>
        <taxon>Eukaryota</taxon>
        <taxon>Viridiplantae</taxon>
        <taxon>Streptophyta</taxon>
        <taxon>Embryophyta</taxon>
        <taxon>Tracheophyta</taxon>
        <taxon>Spermatophyta</taxon>
        <taxon>Magnoliopsida</taxon>
        <taxon>eudicotyledons</taxon>
        <taxon>Gunneridae</taxon>
        <taxon>Pentapetalae</taxon>
        <taxon>rosids</taxon>
        <taxon>fabids</taxon>
        <taxon>Fabales</taxon>
        <taxon>Fabaceae</taxon>
        <taxon>Papilionoideae</taxon>
        <taxon>50 kb inversion clade</taxon>
        <taxon>genistoids sensu lato</taxon>
        <taxon>core genistoids</taxon>
        <taxon>Crotalarieae</taxon>
        <taxon>Crotalaria</taxon>
    </lineage>
</organism>
<dbReference type="GO" id="GO:0008270">
    <property type="term" value="F:zinc ion binding"/>
    <property type="evidence" value="ECO:0007669"/>
    <property type="project" value="UniProtKB-KW"/>
</dbReference>
<evidence type="ECO:0000256" key="1">
    <source>
        <dbReference type="ARBA" id="ARBA00022723"/>
    </source>
</evidence>
<gene>
    <name evidence="6" type="ORF">RIF29_14509</name>
</gene>
<keyword evidence="1 4" id="KW-0479">Metal-binding</keyword>
<name>A0AAN9ICT7_CROPI</name>
<evidence type="ECO:0000256" key="3">
    <source>
        <dbReference type="ARBA" id="ARBA00022833"/>
    </source>
</evidence>
<dbReference type="SUPFAM" id="SSF90229">
    <property type="entry name" value="CCCH zinc finger"/>
    <property type="match status" value="1"/>
</dbReference>
<evidence type="ECO:0000256" key="4">
    <source>
        <dbReference type="PROSITE-ProRule" id="PRU00723"/>
    </source>
</evidence>
<protein>
    <recommendedName>
        <fullName evidence="5">C3H1-type domain-containing protein</fullName>
    </recommendedName>
</protein>
<accession>A0AAN9ICT7</accession>
<dbReference type="PROSITE" id="PS50103">
    <property type="entry name" value="ZF_C3H1"/>
    <property type="match status" value="1"/>
</dbReference>
<comment type="caution">
    <text evidence="6">The sequence shown here is derived from an EMBL/GenBank/DDBJ whole genome shotgun (WGS) entry which is preliminary data.</text>
</comment>
<feature type="zinc finger region" description="C3H1-type" evidence="4">
    <location>
        <begin position="13"/>
        <end position="36"/>
    </location>
</feature>
<sequence>MAAHLIISSLKYPCANFVSQGSCGKGDACLFSHQARAEEVSTPSGNTNSSMQVNNRGCNPVQQNHFSNSTATHSLLNRESSKLQQASSSLNKVDYSKVYSHGDRSHSKSVQGIEKAFDNSLTSTVTPSSMLLVSPSFSNQSLALSSGQRAMISSLGLQLSMNQILK</sequence>
<dbReference type="InterPro" id="IPR036855">
    <property type="entry name" value="Znf_CCCH_sf"/>
</dbReference>
<dbReference type="EMBL" id="JAYWIO010000003">
    <property type="protein sequence ID" value="KAK7273459.1"/>
    <property type="molecule type" value="Genomic_DNA"/>
</dbReference>
<dbReference type="Gene3D" id="3.30.1370.210">
    <property type="match status" value="1"/>
</dbReference>
<proteinExistence type="predicted"/>
<evidence type="ECO:0000259" key="5">
    <source>
        <dbReference type="PROSITE" id="PS50103"/>
    </source>
</evidence>
<feature type="domain" description="C3H1-type" evidence="5">
    <location>
        <begin position="13"/>
        <end position="36"/>
    </location>
</feature>
<evidence type="ECO:0000313" key="7">
    <source>
        <dbReference type="Proteomes" id="UP001372338"/>
    </source>
</evidence>
<keyword evidence="2 4" id="KW-0863">Zinc-finger</keyword>
<dbReference type="Proteomes" id="UP001372338">
    <property type="component" value="Unassembled WGS sequence"/>
</dbReference>